<keyword evidence="3" id="KW-1185">Reference proteome</keyword>
<evidence type="ECO:0000313" key="3">
    <source>
        <dbReference type="Proteomes" id="UP000541444"/>
    </source>
</evidence>
<dbReference type="AlphaFoldDB" id="A0A7J7NFD3"/>
<proteinExistence type="predicted"/>
<comment type="caution">
    <text evidence="2">The sequence shown here is derived from an EMBL/GenBank/DDBJ whole genome shotgun (WGS) entry which is preliminary data.</text>
</comment>
<protein>
    <recommendedName>
        <fullName evidence="4">Aminotransferase-like plant mobile domain-containing protein</fullName>
    </recommendedName>
</protein>
<dbReference type="Proteomes" id="UP000541444">
    <property type="component" value="Unassembled WGS sequence"/>
</dbReference>
<evidence type="ECO:0000313" key="2">
    <source>
        <dbReference type="EMBL" id="KAF6165895.1"/>
    </source>
</evidence>
<evidence type="ECO:0008006" key="4">
    <source>
        <dbReference type="Google" id="ProtNLM"/>
    </source>
</evidence>
<evidence type="ECO:0000256" key="1">
    <source>
        <dbReference type="SAM" id="MobiDB-lite"/>
    </source>
</evidence>
<dbReference type="PANTHER" id="PTHR46033:SF8">
    <property type="entry name" value="PROTEIN MAINTENANCE OF MERISTEMS-LIKE"/>
    <property type="match status" value="1"/>
</dbReference>
<dbReference type="InterPro" id="IPR044824">
    <property type="entry name" value="MAIN-like"/>
</dbReference>
<accession>A0A7J7NFD3</accession>
<gene>
    <name evidence="2" type="ORF">GIB67_012792</name>
</gene>
<organism evidence="2 3">
    <name type="scientific">Kingdonia uniflora</name>
    <dbReference type="NCBI Taxonomy" id="39325"/>
    <lineage>
        <taxon>Eukaryota</taxon>
        <taxon>Viridiplantae</taxon>
        <taxon>Streptophyta</taxon>
        <taxon>Embryophyta</taxon>
        <taxon>Tracheophyta</taxon>
        <taxon>Spermatophyta</taxon>
        <taxon>Magnoliopsida</taxon>
        <taxon>Ranunculales</taxon>
        <taxon>Circaeasteraceae</taxon>
        <taxon>Kingdonia</taxon>
    </lineage>
</organism>
<dbReference type="PANTHER" id="PTHR46033">
    <property type="entry name" value="PROTEIN MAIN-LIKE 2"/>
    <property type="match status" value="1"/>
</dbReference>
<dbReference type="EMBL" id="JACGCM010000816">
    <property type="protein sequence ID" value="KAF6165895.1"/>
    <property type="molecule type" value="Genomic_DNA"/>
</dbReference>
<sequence>MLTSLSIARYPTQVSYDDAWSVLSNERQLLPNIESNNIMSRDVSISHLGTYLTIAADRENDITIARVFILFMMGHLWFQTANDTVPLGYLAVVADLDEAAEYDWGSAILVFLYHINHRTIETITWRHWLDSAVSELDDVLTASLLSQSARDAQRLQELTEENVTLRRHLDSVDDQLYAHDLHLRRGSDVQVVSLPHGGGARTRQGNCGSGLRTRGAGGPSGSSNKLFDPSEFPEEELSDVLQATFLSTFSAWFNPSSLRVLVAENAHFSVPIYRDRGQSIGFTDADIIVNQPIFDTGDREDDINIAYTFILFMIGYLWFQIANDTVPLEYLVAVADLDEAAKYYWGSTILVSLYHGLDTAVMTGGAITEFSQLLEYWFYKYCRVGHLIVNEESAREFKMLQELTDENVTLRMHLDSVDNQLYSHVGSVIGIEVGIEIGCGRGGLWEDEVDDVELLLLVPEFTIWGKRRGSHLCSAIGFGRDEVARE</sequence>
<dbReference type="GO" id="GO:0010073">
    <property type="term" value="P:meristem maintenance"/>
    <property type="evidence" value="ECO:0007669"/>
    <property type="project" value="InterPro"/>
</dbReference>
<reference evidence="2 3" key="1">
    <citation type="journal article" date="2020" name="IScience">
        <title>Genome Sequencing of the Endangered Kingdonia uniflora (Circaeasteraceae, Ranunculales) Reveals Potential Mechanisms of Evolutionary Specialization.</title>
        <authorList>
            <person name="Sun Y."/>
            <person name="Deng T."/>
            <person name="Zhang A."/>
            <person name="Moore M.J."/>
            <person name="Landis J.B."/>
            <person name="Lin N."/>
            <person name="Zhang H."/>
            <person name="Zhang X."/>
            <person name="Huang J."/>
            <person name="Zhang X."/>
            <person name="Sun H."/>
            <person name="Wang H."/>
        </authorList>
    </citation>
    <scope>NUCLEOTIDE SEQUENCE [LARGE SCALE GENOMIC DNA]</scope>
    <source>
        <strain evidence="2">TB1705</strain>
        <tissue evidence="2">Leaf</tissue>
    </source>
</reference>
<name>A0A7J7NFD3_9MAGN</name>
<feature type="region of interest" description="Disordered" evidence="1">
    <location>
        <begin position="194"/>
        <end position="229"/>
    </location>
</feature>